<organism evidence="4 5">
    <name type="scientific">Palleronia sediminis</name>
    <dbReference type="NCBI Taxonomy" id="2547833"/>
    <lineage>
        <taxon>Bacteria</taxon>
        <taxon>Pseudomonadati</taxon>
        <taxon>Pseudomonadota</taxon>
        <taxon>Alphaproteobacteria</taxon>
        <taxon>Rhodobacterales</taxon>
        <taxon>Roseobacteraceae</taxon>
        <taxon>Palleronia</taxon>
    </lineage>
</organism>
<sequence length="296" mass="29603">MSTAPLCIGSVLWDLIGCAPTAMRAGDDRPGRIRAQPGGVALNIAMGLARLGHAPDLLSAVGCDPEGDALLALIARHGIGIAHVHRPEGLPTDRYMAIEGTNGLIAAIADAHTLEAAGARILAPLEDGRLATPDVPFEGCAALDGNLPADLLARLADAPWLARADLRVAPASPGKAERLIPLLSHPRATFYVNRAEAGILLGATGAPDAADAAPALVAAGAARAIVTDGAAPAAMADAEGLLIATPPPVRVVGVTGAGDAFMAAHIAAERGGADRAAALDAALAYAASHISKELAP</sequence>
<dbReference type="OrthoDB" id="7869371at2"/>
<dbReference type="Pfam" id="PF00294">
    <property type="entry name" value="PfkB"/>
    <property type="match status" value="1"/>
</dbReference>
<name>A0A4R6AB51_9RHOB</name>
<dbReference type="Proteomes" id="UP000295701">
    <property type="component" value="Unassembled WGS sequence"/>
</dbReference>
<keyword evidence="1" id="KW-0808">Transferase</keyword>
<evidence type="ECO:0000313" key="5">
    <source>
        <dbReference type="Proteomes" id="UP000295701"/>
    </source>
</evidence>
<dbReference type="Gene3D" id="3.40.1190.20">
    <property type="match status" value="1"/>
</dbReference>
<dbReference type="SUPFAM" id="SSF53613">
    <property type="entry name" value="Ribokinase-like"/>
    <property type="match status" value="1"/>
</dbReference>
<dbReference type="PANTHER" id="PTHR10584">
    <property type="entry name" value="SUGAR KINASE"/>
    <property type="match status" value="1"/>
</dbReference>
<dbReference type="GO" id="GO:0016301">
    <property type="term" value="F:kinase activity"/>
    <property type="evidence" value="ECO:0007669"/>
    <property type="project" value="UniProtKB-KW"/>
</dbReference>
<evidence type="ECO:0000256" key="1">
    <source>
        <dbReference type="ARBA" id="ARBA00022679"/>
    </source>
</evidence>
<comment type="caution">
    <text evidence="4">The sequence shown here is derived from an EMBL/GenBank/DDBJ whole genome shotgun (WGS) entry which is preliminary data.</text>
</comment>
<evidence type="ECO:0000259" key="3">
    <source>
        <dbReference type="Pfam" id="PF00294"/>
    </source>
</evidence>
<dbReference type="GO" id="GO:0005829">
    <property type="term" value="C:cytosol"/>
    <property type="evidence" value="ECO:0007669"/>
    <property type="project" value="TreeGrafter"/>
</dbReference>
<dbReference type="PROSITE" id="PS00583">
    <property type="entry name" value="PFKB_KINASES_1"/>
    <property type="match status" value="1"/>
</dbReference>
<gene>
    <name evidence="4" type="ORF">E2L08_09585</name>
</gene>
<dbReference type="EMBL" id="SNAA01000009">
    <property type="protein sequence ID" value="TDL79548.1"/>
    <property type="molecule type" value="Genomic_DNA"/>
</dbReference>
<protein>
    <submittedName>
        <fullName evidence="4">Kinase</fullName>
    </submittedName>
</protein>
<accession>A0A4R6AB51</accession>
<dbReference type="PANTHER" id="PTHR10584:SF166">
    <property type="entry name" value="RIBOKINASE"/>
    <property type="match status" value="1"/>
</dbReference>
<evidence type="ECO:0000256" key="2">
    <source>
        <dbReference type="ARBA" id="ARBA00022777"/>
    </source>
</evidence>
<dbReference type="InterPro" id="IPR011611">
    <property type="entry name" value="PfkB_dom"/>
</dbReference>
<keyword evidence="5" id="KW-1185">Reference proteome</keyword>
<keyword evidence="2 4" id="KW-0418">Kinase</keyword>
<dbReference type="AlphaFoldDB" id="A0A4R6AB51"/>
<proteinExistence type="predicted"/>
<dbReference type="InterPro" id="IPR029056">
    <property type="entry name" value="Ribokinase-like"/>
</dbReference>
<reference evidence="4 5" key="1">
    <citation type="submission" date="2019-03" db="EMBL/GenBank/DDBJ databases">
        <title>Primorskyibacter sp. SS33 isolated from sediments.</title>
        <authorList>
            <person name="Xunke S."/>
        </authorList>
    </citation>
    <scope>NUCLEOTIDE SEQUENCE [LARGE SCALE GENOMIC DNA]</scope>
    <source>
        <strain evidence="4 5">SS33</strain>
    </source>
</reference>
<dbReference type="RefSeq" id="WP_133396852.1">
    <property type="nucleotide sequence ID" value="NZ_SNAA01000009.1"/>
</dbReference>
<evidence type="ECO:0000313" key="4">
    <source>
        <dbReference type="EMBL" id="TDL79548.1"/>
    </source>
</evidence>
<feature type="domain" description="Carbohydrate kinase PfkB" evidence="3">
    <location>
        <begin position="6"/>
        <end position="293"/>
    </location>
</feature>
<dbReference type="InterPro" id="IPR002173">
    <property type="entry name" value="Carboh/pur_kinase_PfkB_CS"/>
</dbReference>